<proteinExistence type="predicted"/>
<sequence length="133" mass="14529">MLRLIGYWDGPEARDEGWPDVRGFVDPTLEAAEREMLVAYLRSGTHFVACAGFSLCRFCGASNGSSEQTDGEHFVWPEGLAHYVEAHGVGLPQEVRAVAARGPAAPLDAAGLELMESEDLDGDEAWWRGHVRT</sequence>
<name>A0A1H3PAL1_9ACTN</name>
<organism evidence="1 2">
    <name type="scientific">Asanoa ishikariensis</name>
    <dbReference type="NCBI Taxonomy" id="137265"/>
    <lineage>
        <taxon>Bacteria</taxon>
        <taxon>Bacillati</taxon>
        <taxon>Actinomycetota</taxon>
        <taxon>Actinomycetes</taxon>
        <taxon>Micromonosporales</taxon>
        <taxon>Micromonosporaceae</taxon>
        <taxon>Asanoa</taxon>
    </lineage>
</organism>
<dbReference type="RefSeq" id="WP_204082890.1">
    <property type="nucleotide sequence ID" value="NZ_BOND01000024.1"/>
</dbReference>
<gene>
    <name evidence="1" type="ORF">SAMN05421684_2726</name>
</gene>
<evidence type="ECO:0000313" key="1">
    <source>
        <dbReference type="EMBL" id="SDY98174.1"/>
    </source>
</evidence>
<dbReference type="EMBL" id="FNQB01000001">
    <property type="protein sequence ID" value="SDY98174.1"/>
    <property type="molecule type" value="Genomic_DNA"/>
</dbReference>
<evidence type="ECO:0000313" key="2">
    <source>
        <dbReference type="Proteomes" id="UP000199632"/>
    </source>
</evidence>
<keyword evidence="2" id="KW-1185">Reference proteome</keyword>
<dbReference type="AlphaFoldDB" id="A0A1H3PAL1"/>
<reference evidence="2" key="1">
    <citation type="submission" date="2016-10" db="EMBL/GenBank/DDBJ databases">
        <authorList>
            <person name="Varghese N."/>
            <person name="Submissions S."/>
        </authorList>
    </citation>
    <scope>NUCLEOTIDE SEQUENCE [LARGE SCALE GENOMIC DNA]</scope>
    <source>
        <strain evidence="2">DSM 44718</strain>
    </source>
</reference>
<accession>A0A1H3PAL1</accession>
<protein>
    <submittedName>
        <fullName evidence="1">Uncharacterized protein</fullName>
    </submittedName>
</protein>
<dbReference type="Proteomes" id="UP000199632">
    <property type="component" value="Unassembled WGS sequence"/>
</dbReference>